<dbReference type="PANTHER" id="PTHR16056">
    <property type="entry name" value="REGULATOR OF MICROTUBULE DYNAMICS PROTEIN"/>
    <property type="match status" value="1"/>
</dbReference>
<evidence type="ECO:0000313" key="11">
    <source>
        <dbReference type="RefSeq" id="XP_017781375.1"/>
    </source>
</evidence>
<name>A0ABM1N3H5_NICVS</name>
<evidence type="ECO:0000256" key="8">
    <source>
        <dbReference type="ARBA" id="ARBA00041958"/>
    </source>
</evidence>
<evidence type="ECO:0000313" key="10">
    <source>
        <dbReference type="Proteomes" id="UP000695000"/>
    </source>
</evidence>
<dbReference type="InterPro" id="IPR011990">
    <property type="entry name" value="TPR-like_helical_dom_sf"/>
</dbReference>
<keyword evidence="9" id="KW-1133">Transmembrane helix</keyword>
<keyword evidence="5" id="KW-0802">TPR repeat</keyword>
<accession>A0ABM1N3H5</accession>
<dbReference type="InterPro" id="IPR049039">
    <property type="entry name" value="RMD1-3_a_helical_rpt"/>
</dbReference>
<feature type="transmembrane region" description="Helical" evidence="9">
    <location>
        <begin position="12"/>
        <end position="30"/>
    </location>
</feature>
<reference evidence="11" key="1">
    <citation type="submission" date="2025-08" db="UniProtKB">
        <authorList>
            <consortium name="RefSeq"/>
        </authorList>
    </citation>
    <scope>IDENTIFICATION</scope>
    <source>
        <tissue evidence="11">Whole Larva</tissue>
    </source>
</reference>
<evidence type="ECO:0000256" key="6">
    <source>
        <dbReference type="ARBA" id="ARBA00023212"/>
    </source>
</evidence>
<keyword evidence="4" id="KW-0677">Repeat</keyword>
<dbReference type="RefSeq" id="XP_017781375.1">
    <property type="nucleotide sequence ID" value="XM_017925886.1"/>
</dbReference>
<keyword evidence="3" id="KW-0963">Cytoplasm</keyword>
<gene>
    <name evidence="11" type="primary">LOC108566142</name>
</gene>
<evidence type="ECO:0000256" key="4">
    <source>
        <dbReference type="ARBA" id="ARBA00022737"/>
    </source>
</evidence>
<evidence type="ECO:0000256" key="2">
    <source>
        <dbReference type="ARBA" id="ARBA00011375"/>
    </source>
</evidence>
<comment type="subunit">
    <text evidence="2">Interacts with microtubules.</text>
</comment>
<dbReference type="Pfam" id="PF21033">
    <property type="entry name" value="RMD1-3"/>
    <property type="match status" value="1"/>
</dbReference>
<evidence type="ECO:0000256" key="7">
    <source>
        <dbReference type="ARBA" id="ARBA00039966"/>
    </source>
</evidence>
<dbReference type="SUPFAM" id="SSF48452">
    <property type="entry name" value="TPR-like"/>
    <property type="match status" value="1"/>
</dbReference>
<evidence type="ECO:0000256" key="1">
    <source>
        <dbReference type="ARBA" id="ARBA00004245"/>
    </source>
</evidence>
<keyword evidence="6" id="KW-0206">Cytoskeleton</keyword>
<comment type="subcellular location">
    <subcellularLocation>
        <location evidence="1">Cytoplasm</location>
        <location evidence="1">Cytoskeleton</location>
    </subcellularLocation>
</comment>
<keyword evidence="9" id="KW-0472">Membrane</keyword>
<dbReference type="GeneID" id="108566142"/>
<dbReference type="Proteomes" id="UP000695000">
    <property type="component" value="Unplaced"/>
</dbReference>
<dbReference type="Gene3D" id="1.25.40.10">
    <property type="entry name" value="Tetratricopeptide repeat domain"/>
    <property type="match status" value="1"/>
</dbReference>
<organism evidence="10 11">
    <name type="scientific">Nicrophorus vespilloides</name>
    <name type="common">Boreal carrion beetle</name>
    <dbReference type="NCBI Taxonomy" id="110193"/>
    <lineage>
        <taxon>Eukaryota</taxon>
        <taxon>Metazoa</taxon>
        <taxon>Ecdysozoa</taxon>
        <taxon>Arthropoda</taxon>
        <taxon>Hexapoda</taxon>
        <taxon>Insecta</taxon>
        <taxon>Pterygota</taxon>
        <taxon>Neoptera</taxon>
        <taxon>Endopterygota</taxon>
        <taxon>Coleoptera</taxon>
        <taxon>Polyphaga</taxon>
        <taxon>Staphyliniformia</taxon>
        <taxon>Silphidae</taxon>
        <taxon>Nicrophorinae</taxon>
        <taxon>Nicrophorus</taxon>
    </lineage>
</organism>
<sequence length="394" mass="44477">MPSSSGIQSPWFMLGAAVVGLVSAAGMILAEHLKQERKRHSMTQEMARMDKKISSLIGQVETLQRSQLEQKILGKLYKTSKYSVSLCNHLKGQTFVVAVFLRKLLNCTKPKGKRRRHISMLSTTTTDDYASALELDSSDLEFYDISDEENSKASTITPLDNVLKEIDEKLDSGQKIYLEEAQSKLQNLCYEFPECPDLLWRIGKGMHKLCLLNDNVQEKMEIISKGLDACKQAYNLRSECGDTHKWIAILTGARSEHQGLRDKIRDSVEFKKHLDLAIKLKPEDATLYYLLGRYMMEVAALKWYERKAVATLFEELPTATYEEAIIQLSKAAELNNNWKENKLALAKCHIGLGDYSTAVSLLEDADKIKDSAATTGDDVDGEVKNLLTKYSSYR</sequence>
<protein>
    <recommendedName>
        <fullName evidence="7">Regulator of microtubule dynamics protein 1</fullName>
    </recommendedName>
    <alternativeName>
        <fullName evidence="8">Protein FAM82B</fullName>
    </alternativeName>
</protein>
<keyword evidence="10" id="KW-1185">Reference proteome</keyword>
<proteinExistence type="predicted"/>
<evidence type="ECO:0000256" key="9">
    <source>
        <dbReference type="SAM" id="Phobius"/>
    </source>
</evidence>
<evidence type="ECO:0000256" key="3">
    <source>
        <dbReference type="ARBA" id="ARBA00022490"/>
    </source>
</evidence>
<evidence type="ECO:0000256" key="5">
    <source>
        <dbReference type="ARBA" id="ARBA00022803"/>
    </source>
</evidence>
<keyword evidence="9" id="KW-0812">Transmembrane</keyword>
<dbReference type="PANTHER" id="PTHR16056:SF16">
    <property type="entry name" value="REGULATOR OF MICROTUBULE DYNAMICS PROTEIN 1"/>
    <property type="match status" value="1"/>
</dbReference>